<name>A0A4R6XDT5_9GAMM</name>
<dbReference type="AlphaFoldDB" id="A0A4R6XDT5"/>
<feature type="domain" description="C-type lysozyme inhibitor" evidence="6">
    <location>
        <begin position="32"/>
        <end position="90"/>
    </location>
</feature>
<feature type="signal peptide" evidence="5">
    <location>
        <begin position="1"/>
        <end position="21"/>
    </location>
</feature>
<dbReference type="Gene3D" id="2.40.128.200">
    <property type="match status" value="1"/>
</dbReference>
<evidence type="ECO:0000313" key="8">
    <source>
        <dbReference type="Proteomes" id="UP000295729"/>
    </source>
</evidence>
<keyword evidence="2" id="KW-0472">Membrane</keyword>
<feature type="chain" id="PRO_5020214379" evidence="5">
    <location>
        <begin position="22"/>
        <end position="102"/>
    </location>
</feature>
<keyword evidence="1 5" id="KW-0732">Signal</keyword>
<keyword evidence="3" id="KW-0564">Palmitate</keyword>
<evidence type="ECO:0000256" key="1">
    <source>
        <dbReference type="ARBA" id="ARBA00022729"/>
    </source>
</evidence>
<comment type="caution">
    <text evidence="7">The sequence shown here is derived from an EMBL/GenBank/DDBJ whole genome shotgun (WGS) entry which is preliminary data.</text>
</comment>
<dbReference type="SUPFAM" id="SSF141488">
    <property type="entry name" value="YdhA-like"/>
    <property type="match status" value="1"/>
</dbReference>
<evidence type="ECO:0000313" key="7">
    <source>
        <dbReference type="EMBL" id="TDR15890.1"/>
    </source>
</evidence>
<proteinExistence type="predicted"/>
<evidence type="ECO:0000256" key="3">
    <source>
        <dbReference type="ARBA" id="ARBA00023139"/>
    </source>
</evidence>
<dbReference type="InterPro" id="IPR018660">
    <property type="entry name" value="MliC"/>
</dbReference>
<protein>
    <submittedName>
        <fullName evidence="7">Membrane-bound lysozyme inhibitor of c-type lysozyme MliC</fullName>
    </submittedName>
</protein>
<organism evidence="7 8">
    <name type="scientific">Marinomonas communis</name>
    <dbReference type="NCBI Taxonomy" id="28254"/>
    <lineage>
        <taxon>Bacteria</taxon>
        <taxon>Pseudomonadati</taxon>
        <taxon>Pseudomonadota</taxon>
        <taxon>Gammaproteobacteria</taxon>
        <taxon>Oceanospirillales</taxon>
        <taxon>Oceanospirillaceae</taxon>
        <taxon>Marinomonas</taxon>
    </lineage>
</organism>
<sequence>MKCIVSAFVIFVLQFNSHAFAFSDVTKDVSNYYCQGLQVSVGFESDKAHLIINHYAYILERARAASGALYSGDLLSFWDKGQQATLIYSGDRSIPCKLVAQK</sequence>
<evidence type="ECO:0000256" key="5">
    <source>
        <dbReference type="SAM" id="SignalP"/>
    </source>
</evidence>
<dbReference type="RefSeq" id="WP_133560677.1">
    <property type="nucleotide sequence ID" value="NZ_SNZA01000001.1"/>
</dbReference>
<evidence type="ECO:0000256" key="4">
    <source>
        <dbReference type="ARBA" id="ARBA00023288"/>
    </source>
</evidence>
<evidence type="ECO:0000259" key="6">
    <source>
        <dbReference type="Pfam" id="PF09864"/>
    </source>
</evidence>
<dbReference type="Pfam" id="PF09864">
    <property type="entry name" value="MliC"/>
    <property type="match status" value="1"/>
</dbReference>
<reference evidence="7 8" key="1">
    <citation type="submission" date="2019-03" db="EMBL/GenBank/DDBJ databases">
        <title>Genomic Encyclopedia of Type Strains, Phase IV (KMG-IV): sequencing the most valuable type-strain genomes for metagenomic binning, comparative biology and taxonomic classification.</title>
        <authorList>
            <person name="Goeker M."/>
        </authorList>
    </citation>
    <scope>NUCLEOTIDE SEQUENCE [LARGE SCALE GENOMIC DNA]</scope>
    <source>
        <strain evidence="7 8">DSM 5604</strain>
    </source>
</reference>
<accession>A0A4R6XDT5</accession>
<gene>
    <name evidence="7" type="ORF">C8D85_1269</name>
</gene>
<dbReference type="OrthoDB" id="6107745at2"/>
<dbReference type="EMBL" id="SNZA01000001">
    <property type="protein sequence ID" value="TDR15890.1"/>
    <property type="molecule type" value="Genomic_DNA"/>
</dbReference>
<keyword evidence="8" id="KW-1185">Reference proteome</keyword>
<dbReference type="Proteomes" id="UP000295729">
    <property type="component" value="Unassembled WGS sequence"/>
</dbReference>
<keyword evidence="4" id="KW-0449">Lipoprotein</keyword>
<dbReference type="InterPro" id="IPR036328">
    <property type="entry name" value="MliC_sf"/>
</dbReference>
<evidence type="ECO:0000256" key="2">
    <source>
        <dbReference type="ARBA" id="ARBA00023136"/>
    </source>
</evidence>